<evidence type="ECO:0000313" key="1">
    <source>
        <dbReference type="EMBL" id="MBB4867656.1"/>
    </source>
</evidence>
<reference evidence="1 2" key="1">
    <citation type="submission" date="2020-08" db="EMBL/GenBank/DDBJ databases">
        <title>Functional genomics of gut bacteria from endangered species of beetles.</title>
        <authorList>
            <person name="Carlos-Shanley C."/>
        </authorList>
    </citation>
    <scope>NUCLEOTIDE SEQUENCE [LARGE SCALE GENOMIC DNA]</scope>
    <source>
        <strain evidence="1 2">S00179</strain>
    </source>
</reference>
<accession>A0A7W7KRT8</accession>
<protein>
    <submittedName>
        <fullName evidence="1">Uncharacterized protein</fullName>
    </submittedName>
</protein>
<name>A0A7W7KRT8_PSENT</name>
<evidence type="ECO:0000313" key="2">
    <source>
        <dbReference type="Proteomes" id="UP000566995"/>
    </source>
</evidence>
<comment type="caution">
    <text evidence="1">The sequence shown here is derived from an EMBL/GenBank/DDBJ whole genome shotgun (WGS) entry which is preliminary data.</text>
</comment>
<organism evidence="1 2">
    <name type="scientific">Pseudomonas nitroreducens</name>
    <dbReference type="NCBI Taxonomy" id="46680"/>
    <lineage>
        <taxon>Bacteria</taxon>
        <taxon>Pseudomonadati</taxon>
        <taxon>Pseudomonadota</taxon>
        <taxon>Gammaproteobacteria</taxon>
        <taxon>Pseudomonadales</taxon>
        <taxon>Pseudomonadaceae</taxon>
        <taxon>Pseudomonas</taxon>
    </lineage>
</organism>
<proteinExistence type="predicted"/>
<dbReference type="AlphaFoldDB" id="A0A7W7KRT8"/>
<sequence>MNPGSSLLAIDSIRNAAGRIISGRDFSLTALTGDAINERSITLLDLINNNDRNESAHRRVIGGEADAALNAEIAGR</sequence>
<dbReference type="Proteomes" id="UP000566995">
    <property type="component" value="Unassembled WGS sequence"/>
</dbReference>
<gene>
    <name evidence="1" type="ORF">HNP46_006575</name>
</gene>
<dbReference type="EMBL" id="JACHLI010000044">
    <property type="protein sequence ID" value="MBB4867656.1"/>
    <property type="molecule type" value="Genomic_DNA"/>
</dbReference>